<dbReference type="PROSITE" id="PS00211">
    <property type="entry name" value="ABC_TRANSPORTER_1"/>
    <property type="match status" value="1"/>
</dbReference>
<accession>A0A085WCG6</accession>
<dbReference type="FunFam" id="3.40.50.300:FF:000042">
    <property type="entry name" value="Maltose/maltodextrin ABC transporter, ATP-binding protein"/>
    <property type="match status" value="1"/>
</dbReference>
<keyword evidence="2" id="KW-1003">Cell membrane</keyword>
<keyword evidence="5" id="KW-1278">Translocase</keyword>
<sequence length="353" mass="38268">MAAIVLEGLAKSFGTTPVVRGLSLEVREGEFVSLLGPSGCGKTTTLRMLAGLEHPDAGVIRIGGETVAGPGVRVPPEKRGLGMVFQSYAVWPHRSVEANVAYPLALRRLPRQEIAERVREALRWVRLESYAARMPHELSGGQLQRVALARALVSSPRVLLLDEPLSNLDAALREELRAEIATLRARLGTTMVFVTHDQGEALALSDRIAVMNRGVIEQVDTPERLYREPLTPFVAAFVGGANVFAGEARDGAFHCSGRDIVFPLPEELRGSTGPGSLMFRPEDVEIGAEGTPLPLSARLFLGHAAEYRFPVGDSLLRVVGPPLEVRAGQVLQVRLRKAKLFFDSPPEAAPQSR</sequence>
<dbReference type="AlphaFoldDB" id="A0A085WCG6"/>
<reference evidence="8 9" key="1">
    <citation type="submission" date="2014-04" db="EMBL/GenBank/DDBJ databases">
        <title>Genome assembly of Hyalangium minutum DSM 14724.</title>
        <authorList>
            <person name="Sharma G."/>
            <person name="Subramanian S."/>
        </authorList>
    </citation>
    <scope>NUCLEOTIDE SEQUENCE [LARGE SCALE GENOMIC DNA]</scope>
    <source>
        <strain evidence="8 9">DSM 14724</strain>
    </source>
</reference>
<dbReference type="GO" id="GO:0055052">
    <property type="term" value="C:ATP-binding cassette (ABC) transporter complex, substrate-binding subunit-containing"/>
    <property type="evidence" value="ECO:0007669"/>
    <property type="project" value="TreeGrafter"/>
</dbReference>
<dbReference type="GO" id="GO:0016887">
    <property type="term" value="F:ATP hydrolysis activity"/>
    <property type="evidence" value="ECO:0007669"/>
    <property type="project" value="InterPro"/>
</dbReference>
<gene>
    <name evidence="8" type="ORF">DB31_1495</name>
</gene>
<evidence type="ECO:0000256" key="5">
    <source>
        <dbReference type="ARBA" id="ARBA00022967"/>
    </source>
</evidence>
<keyword evidence="6" id="KW-0472">Membrane</keyword>
<dbReference type="SUPFAM" id="SSF50331">
    <property type="entry name" value="MOP-like"/>
    <property type="match status" value="1"/>
</dbReference>
<evidence type="ECO:0000256" key="6">
    <source>
        <dbReference type="ARBA" id="ARBA00023136"/>
    </source>
</evidence>
<dbReference type="PROSITE" id="PS50893">
    <property type="entry name" value="ABC_TRANSPORTER_2"/>
    <property type="match status" value="1"/>
</dbReference>
<dbReference type="EMBL" id="JMCB01000012">
    <property type="protein sequence ID" value="KFE65379.1"/>
    <property type="molecule type" value="Genomic_DNA"/>
</dbReference>
<dbReference type="STRING" id="394096.DB31_1495"/>
<organism evidence="8 9">
    <name type="scientific">Hyalangium minutum</name>
    <dbReference type="NCBI Taxonomy" id="394096"/>
    <lineage>
        <taxon>Bacteria</taxon>
        <taxon>Pseudomonadati</taxon>
        <taxon>Myxococcota</taxon>
        <taxon>Myxococcia</taxon>
        <taxon>Myxococcales</taxon>
        <taxon>Cystobacterineae</taxon>
        <taxon>Archangiaceae</taxon>
        <taxon>Hyalangium</taxon>
    </lineage>
</organism>
<dbReference type="InterPro" id="IPR017871">
    <property type="entry name" value="ABC_transporter-like_CS"/>
</dbReference>
<keyword evidence="4 8" id="KW-0067">ATP-binding</keyword>
<dbReference type="Proteomes" id="UP000028725">
    <property type="component" value="Unassembled WGS sequence"/>
</dbReference>
<comment type="caution">
    <text evidence="8">The sequence shown here is derived from an EMBL/GenBank/DDBJ whole genome shotgun (WGS) entry which is preliminary data.</text>
</comment>
<dbReference type="PANTHER" id="PTHR43875">
    <property type="entry name" value="MALTODEXTRIN IMPORT ATP-BINDING PROTEIN MSMX"/>
    <property type="match status" value="1"/>
</dbReference>
<proteinExistence type="predicted"/>
<evidence type="ECO:0000313" key="9">
    <source>
        <dbReference type="Proteomes" id="UP000028725"/>
    </source>
</evidence>
<evidence type="ECO:0000256" key="4">
    <source>
        <dbReference type="ARBA" id="ARBA00022840"/>
    </source>
</evidence>
<name>A0A085WCG6_9BACT</name>
<keyword evidence="1" id="KW-0813">Transport</keyword>
<dbReference type="Gene3D" id="3.40.50.300">
    <property type="entry name" value="P-loop containing nucleotide triphosphate hydrolases"/>
    <property type="match status" value="1"/>
</dbReference>
<dbReference type="InterPro" id="IPR003439">
    <property type="entry name" value="ABC_transporter-like_ATP-bd"/>
</dbReference>
<evidence type="ECO:0000313" key="8">
    <source>
        <dbReference type="EMBL" id="KFE65379.1"/>
    </source>
</evidence>
<dbReference type="SMART" id="SM00382">
    <property type="entry name" value="AAA"/>
    <property type="match status" value="1"/>
</dbReference>
<dbReference type="GO" id="GO:0005524">
    <property type="term" value="F:ATP binding"/>
    <property type="evidence" value="ECO:0007669"/>
    <property type="project" value="UniProtKB-KW"/>
</dbReference>
<dbReference type="InterPro" id="IPR027417">
    <property type="entry name" value="P-loop_NTPase"/>
</dbReference>
<evidence type="ECO:0000259" key="7">
    <source>
        <dbReference type="PROSITE" id="PS50893"/>
    </source>
</evidence>
<dbReference type="OrthoDB" id="9809450at2"/>
<protein>
    <submittedName>
        <fullName evidence="8">Putrescine transport ATP-binding protein PotA</fullName>
    </submittedName>
</protein>
<dbReference type="SUPFAM" id="SSF52540">
    <property type="entry name" value="P-loop containing nucleoside triphosphate hydrolases"/>
    <property type="match status" value="1"/>
</dbReference>
<evidence type="ECO:0000256" key="3">
    <source>
        <dbReference type="ARBA" id="ARBA00022741"/>
    </source>
</evidence>
<dbReference type="PATRIC" id="fig|394096.3.peg.5832"/>
<dbReference type="InterPro" id="IPR008995">
    <property type="entry name" value="Mo/tungstate-bd_C_term_dom"/>
</dbReference>
<evidence type="ECO:0000256" key="2">
    <source>
        <dbReference type="ARBA" id="ARBA00022475"/>
    </source>
</evidence>
<dbReference type="RefSeq" id="WP_044193194.1">
    <property type="nucleotide sequence ID" value="NZ_JMCB01000012.1"/>
</dbReference>
<dbReference type="Pfam" id="PF00005">
    <property type="entry name" value="ABC_tran"/>
    <property type="match status" value="1"/>
</dbReference>
<keyword evidence="3" id="KW-0547">Nucleotide-binding</keyword>
<dbReference type="PANTHER" id="PTHR43875:SF15">
    <property type="entry name" value="TREHALOSE IMPORT ATP-BINDING PROTEIN SUGC"/>
    <property type="match status" value="1"/>
</dbReference>
<evidence type="ECO:0000256" key="1">
    <source>
        <dbReference type="ARBA" id="ARBA00022448"/>
    </source>
</evidence>
<dbReference type="GO" id="GO:0140359">
    <property type="term" value="F:ABC-type transporter activity"/>
    <property type="evidence" value="ECO:0007669"/>
    <property type="project" value="UniProtKB-ARBA"/>
</dbReference>
<dbReference type="InterPro" id="IPR003593">
    <property type="entry name" value="AAA+_ATPase"/>
</dbReference>
<keyword evidence="9" id="KW-1185">Reference proteome</keyword>
<feature type="domain" description="ABC transporter" evidence="7">
    <location>
        <begin position="4"/>
        <end position="238"/>
    </location>
</feature>
<dbReference type="InterPro" id="IPR047641">
    <property type="entry name" value="ABC_transpr_MalK/UgpC-like"/>
</dbReference>